<dbReference type="Pfam" id="PF00078">
    <property type="entry name" value="RVT_1"/>
    <property type="match status" value="1"/>
</dbReference>
<comment type="caution">
    <text evidence="2">The sequence shown here is derived from an EMBL/GenBank/DDBJ whole genome shotgun (WGS) entry which is preliminary data.</text>
</comment>
<reference evidence="2 3" key="1">
    <citation type="submission" date="2022-12" db="EMBL/GenBank/DDBJ databases">
        <title>Chromosome-level genome assembly of true bugs.</title>
        <authorList>
            <person name="Ma L."/>
            <person name="Li H."/>
        </authorList>
    </citation>
    <scope>NUCLEOTIDE SEQUENCE [LARGE SCALE GENOMIC DNA]</scope>
    <source>
        <strain evidence="2">Lab_2022b</strain>
    </source>
</reference>
<feature type="domain" description="Reverse transcriptase" evidence="1">
    <location>
        <begin position="1"/>
        <end position="152"/>
    </location>
</feature>
<evidence type="ECO:0000259" key="1">
    <source>
        <dbReference type="PROSITE" id="PS50878"/>
    </source>
</evidence>
<dbReference type="InterPro" id="IPR043502">
    <property type="entry name" value="DNA/RNA_pol_sf"/>
</dbReference>
<dbReference type="PANTHER" id="PTHR33332">
    <property type="entry name" value="REVERSE TRANSCRIPTASE DOMAIN-CONTAINING PROTEIN"/>
    <property type="match status" value="1"/>
</dbReference>
<evidence type="ECO:0000313" key="2">
    <source>
        <dbReference type="EMBL" id="KAK9503260.1"/>
    </source>
</evidence>
<gene>
    <name evidence="2" type="ORF">O3M35_011868</name>
</gene>
<protein>
    <recommendedName>
        <fullName evidence="1">Reverse transcriptase domain-containing protein</fullName>
    </recommendedName>
</protein>
<accession>A0AAW1D0F5</accession>
<evidence type="ECO:0000313" key="3">
    <source>
        <dbReference type="Proteomes" id="UP001461498"/>
    </source>
</evidence>
<dbReference type="GO" id="GO:0071897">
    <property type="term" value="P:DNA biosynthetic process"/>
    <property type="evidence" value="ECO:0007669"/>
    <property type="project" value="UniProtKB-ARBA"/>
</dbReference>
<name>A0AAW1D0F5_9HEMI</name>
<dbReference type="EMBL" id="JAPXFL010000008">
    <property type="protein sequence ID" value="KAK9503260.1"/>
    <property type="molecule type" value="Genomic_DNA"/>
</dbReference>
<organism evidence="2 3">
    <name type="scientific">Rhynocoris fuscipes</name>
    <dbReference type="NCBI Taxonomy" id="488301"/>
    <lineage>
        <taxon>Eukaryota</taxon>
        <taxon>Metazoa</taxon>
        <taxon>Ecdysozoa</taxon>
        <taxon>Arthropoda</taxon>
        <taxon>Hexapoda</taxon>
        <taxon>Insecta</taxon>
        <taxon>Pterygota</taxon>
        <taxon>Neoptera</taxon>
        <taxon>Paraneoptera</taxon>
        <taxon>Hemiptera</taxon>
        <taxon>Heteroptera</taxon>
        <taxon>Panheteroptera</taxon>
        <taxon>Cimicomorpha</taxon>
        <taxon>Reduviidae</taxon>
        <taxon>Harpactorinae</taxon>
        <taxon>Harpactorini</taxon>
        <taxon>Rhynocoris</taxon>
    </lineage>
</organism>
<proteinExistence type="predicted"/>
<dbReference type="InterPro" id="IPR000477">
    <property type="entry name" value="RT_dom"/>
</dbReference>
<sequence>MMGFENKETCIVTFCDVSKAFDLVPHDRLLYKLQLLGISGDSLNFFKQYMAGRTQCVQYNGVVSSLEPIRRGVIQGSVLGPLMFLIYFNDFAQELPDKCIQFADDTTLISKHKHLKKVEEESENDFEIAKKWLSVNNMILNEDKTTKLFTVK</sequence>
<dbReference type="AlphaFoldDB" id="A0AAW1D0F5"/>
<dbReference type="SUPFAM" id="SSF56672">
    <property type="entry name" value="DNA/RNA polymerases"/>
    <property type="match status" value="1"/>
</dbReference>
<dbReference type="PROSITE" id="PS50878">
    <property type="entry name" value="RT_POL"/>
    <property type="match status" value="1"/>
</dbReference>
<keyword evidence="3" id="KW-1185">Reference proteome</keyword>
<dbReference type="Proteomes" id="UP001461498">
    <property type="component" value="Unassembled WGS sequence"/>
</dbReference>